<gene>
    <name evidence="1" type="ORF">ACFFN0_02735</name>
</gene>
<name>A0ABV5UZI2_9MICO</name>
<protein>
    <submittedName>
        <fullName evidence="1">DUF5995 family protein</fullName>
    </submittedName>
</protein>
<evidence type="ECO:0000313" key="1">
    <source>
        <dbReference type="EMBL" id="MFB9730956.1"/>
    </source>
</evidence>
<sequence length="247" mass="27614">MDTIDDAVAAMDRLLDRSLATHDPRGFFTCVYRAVTVRVRDGIRAAEFDDGERMERFDVEFARLYLDAVRDHGRGRPVPASWAVTFDAPTRGTLALQHLLAGMNAHINLDLGLAAATVQQGRPIADLRDDFERISDVLAVMVDRMQEGLARVSPWTALADRVGCRFDECLSAWSIGYARRRAWDFAELLAGAGDGHGALVEEQDRRVARLGEQLLHPGMPLRWVVAAAAVRERRAMREMHDLLLQPL</sequence>
<dbReference type="Proteomes" id="UP001589613">
    <property type="component" value="Unassembled WGS sequence"/>
</dbReference>
<accession>A0ABV5UZI2</accession>
<keyword evidence="2" id="KW-1185">Reference proteome</keyword>
<dbReference type="Pfam" id="PF19458">
    <property type="entry name" value="DUF5995"/>
    <property type="match status" value="1"/>
</dbReference>
<comment type="caution">
    <text evidence="1">The sequence shown here is derived from an EMBL/GenBank/DDBJ whole genome shotgun (WGS) entry which is preliminary data.</text>
</comment>
<reference evidence="1 2" key="1">
    <citation type="submission" date="2024-09" db="EMBL/GenBank/DDBJ databases">
        <authorList>
            <person name="Sun Q."/>
            <person name="Mori K."/>
        </authorList>
    </citation>
    <scope>NUCLEOTIDE SEQUENCE [LARGE SCALE GENOMIC DNA]</scope>
    <source>
        <strain evidence="1 2">JCM 12763</strain>
    </source>
</reference>
<evidence type="ECO:0000313" key="2">
    <source>
        <dbReference type="Proteomes" id="UP001589613"/>
    </source>
</evidence>
<dbReference type="InterPro" id="IPR046037">
    <property type="entry name" value="DUF5995"/>
</dbReference>
<dbReference type="EMBL" id="JBHMAX010000005">
    <property type="protein sequence ID" value="MFB9730956.1"/>
    <property type="molecule type" value="Genomic_DNA"/>
</dbReference>
<proteinExistence type="predicted"/>
<dbReference type="RefSeq" id="WP_141339208.1">
    <property type="nucleotide sequence ID" value="NZ_JBHMAX010000005.1"/>
</dbReference>
<organism evidence="1 2">
    <name type="scientific">Ornithinimicrobium kibberense</name>
    <dbReference type="NCBI Taxonomy" id="282060"/>
    <lineage>
        <taxon>Bacteria</taxon>
        <taxon>Bacillati</taxon>
        <taxon>Actinomycetota</taxon>
        <taxon>Actinomycetes</taxon>
        <taxon>Micrococcales</taxon>
        <taxon>Ornithinimicrobiaceae</taxon>
        <taxon>Ornithinimicrobium</taxon>
    </lineage>
</organism>